<dbReference type="Proteomes" id="UP000298416">
    <property type="component" value="Unassembled WGS sequence"/>
</dbReference>
<gene>
    <name evidence="2" type="ORF">SASPL_123463</name>
</gene>
<evidence type="ECO:0000313" key="2">
    <source>
        <dbReference type="EMBL" id="KAG6416041.1"/>
    </source>
</evidence>
<sequence length="117" mass="13559">MLPLLGEMELADLVLVMSYDHVFGCKTVIHIPKVERSNLDVKTRQSIFIGYDQDEFGYRLYDPVKRKLMRSRNDPVPLGRLPYLIQDHVQDDNIYDKQGIGDIDAPLAILLRRSTRD</sequence>
<proteinExistence type="predicted"/>
<comment type="caution">
    <text evidence="2">The sequence shown here is derived from an EMBL/GenBank/DDBJ whole genome shotgun (WGS) entry which is preliminary data.</text>
</comment>
<dbReference type="EMBL" id="PNBA02000008">
    <property type="protein sequence ID" value="KAG6416041.1"/>
    <property type="molecule type" value="Genomic_DNA"/>
</dbReference>
<dbReference type="InterPro" id="IPR057670">
    <property type="entry name" value="SH3_retrovirus"/>
</dbReference>
<feature type="domain" description="Retroviral polymerase SH3-like" evidence="1">
    <location>
        <begin position="25"/>
        <end position="73"/>
    </location>
</feature>
<reference evidence="2" key="1">
    <citation type="submission" date="2018-01" db="EMBL/GenBank/DDBJ databases">
        <authorList>
            <person name="Mao J.F."/>
        </authorList>
    </citation>
    <scope>NUCLEOTIDE SEQUENCE</scope>
    <source>
        <strain evidence="2">Huo1</strain>
        <tissue evidence="2">Leaf</tissue>
    </source>
</reference>
<name>A0A8X8XR83_SALSN</name>
<protein>
    <recommendedName>
        <fullName evidence="1">Retroviral polymerase SH3-like domain-containing protein</fullName>
    </recommendedName>
</protein>
<dbReference type="Pfam" id="PF25597">
    <property type="entry name" value="SH3_retrovirus"/>
    <property type="match status" value="1"/>
</dbReference>
<reference evidence="2" key="2">
    <citation type="submission" date="2020-08" db="EMBL/GenBank/DDBJ databases">
        <title>Plant Genome Project.</title>
        <authorList>
            <person name="Zhang R.-G."/>
        </authorList>
    </citation>
    <scope>NUCLEOTIDE SEQUENCE</scope>
    <source>
        <strain evidence="2">Huo1</strain>
        <tissue evidence="2">Leaf</tissue>
    </source>
</reference>
<evidence type="ECO:0000313" key="3">
    <source>
        <dbReference type="Proteomes" id="UP000298416"/>
    </source>
</evidence>
<dbReference type="AlphaFoldDB" id="A0A8X8XR83"/>
<keyword evidence="3" id="KW-1185">Reference proteome</keyword>
<organism evidence="2">
    <name type="scientific">Salvia splendens</name>
    <name type="common">Scarlet sage</name>
    <dbReference type="NCBI Taxonomy" id="180675"/>
    <lineage>
        <taxon>Eukaryota</taxon>
        <taxon>Viridiplantae</taxon>
        <taxon>Streptophyta</taxon>
        <taxon>Embryophyta</taxon>
        <taxon>Tracheophyta</taxon>
        <taxon>Spermatophyta</taxon>
        <taxon>Magnoliopsida</taxon>
        <taxon>eudicotyledons</taxon>
        <taxon>Gunneridae</taxon>
        <taxon>Pentapetalae</taxon>
        <taxon>asterids</taxon>
        <taxon>lamiids</taxon>
        <taxon>Lamiales</taxon>
        <taxon>Lamiaceae</taxon>
        <taxon>Nepetoideae</taxon>
        <taxon>Mentheae</taxon>
        <taxon>Salviinae</taxon>
        <taxon>Salvia</taxon>
        <taxon>Salvia subgen. Calosphace</taxon>
        <taxon>core Calosphace</taxon>
    </lineage>
</organism>
<accession>A0A8X8XR83</accession>
<evidence type="ECO:0000259" key="1">
    <source>
        <dbReference type="Pfam" id="PF25597"/>
    </source>
</evidence>